<dbReference type="EMBL" id="JAIWYP010000001">
    <property type="protein sequence ID" value="KAH3885071.1"/>
    <property type="molecule type" value="Genomic_DNA"/>
</dbReference>
<keyword evidence="2" id="KW-1185">Reference proteome</keyword>
<sequence>MAEAISERELRCIRRERLREEILKEEEELKEMRIIERIERELQSEMLNVHDDQESIVSNMNTIDEYISEDSMDCIDQKISMNEKSRDCLKT</sequence>
<proteinExistence type="predicted"/>
<protein>
    <submittedName>
        <fullName evidence="1">Uncharacterized protein</fullName>
    </submittedName>
</protein>
<dbReference type="AlphaFoldDB" id="A0A9D4MZV5"/>
<reference evidence="1" key="2">
    <citation type="submission" date="2020-11" db="EMBL/GenBank/DDBJ databases">
        <authorList>
            <person name="McCartney M.A."/>
            <person name="Auch B."/>
            <person name="Kono T."/>
            <person name="Mallez S."/>
            <person name="Becker A."/>
            <person name="Gohl D.M."/>
            <person name="Silverstein K.A.T."/>
            <person name="Koren S."/>
            <person name="Bechman K.B."/>
            <person name="Herman A."/>
            <person name="Abrahante J.E."/>
            <person name="Garbe J."/>
        </authorList>
    </citation>
    <scope>NUCLEOTIDE SEQUENCE</scope>
    <source>
        <strain evidence="1">Duluth1</strain>
        <tissue evidence="1">Whole animal</tissue>
    </source>
</reference>
<reference evidence="1" key="1">
    <citation type="journal article" date="2019" name="bioRxiv">
        <title>The Genome of the Zebra Mussel, Dreissena polymorpha: A Resource for Invasive Species Research.</title>
        <authorList>
            <person name="McCartney M.A."/>
            <person name="Auch B."/>
            <person name="Kono T."/>
            <person name="Mallez S."/>
            <person name="Zhang Y."/>
            <person name="Obille A."/>
            <person name="Becker A."/>
            <person name="Abrahante J.E."/>
            <person name="Garbe J."/>
            <person name="Badalamenti J.P."/>
            <person name="Herman A."/>
            <person name="Mangelson H."/>
            <person name="Liachko I."/>
            <person name="Sullivan S."/>
            <person name="Sone E.D."/>
            <person name="Koren S."/>
            <person name="Silverstein K.A.T."/>
            <person name="Beckman K.B."/>
            <person name="Gohl D.M."/>
        </authorList>
    </citation>
    <scope>NUCLEOTIDE SEQUENCE</scope>
    <source>
        <strain evidence="1">Duluth1</strain>
        <tissue evidence="1">Whole animal</tissue>
    </source>
</reference>
<gene>
    <name evidence="1" type="ORF">DPMN_009059</name>
</gene>
<dbReference type="Proteomes" id="UP000828390">
    <property type="component" value="Unassembled WGS sequence"/>
</dbReference>
<organism evidence="1 2">
    <name type="scientific">Dreissena polymorpha</name>
    <name type="common">Zebra mussel</name>
    <name type="synonym">Mytilus polymorpha</name>
    <dbReference type="NCBI Taxonomy" id="45954"/>
    <lineage>
        <taxon>Eukaryota</taxon>
        <taxon>Metazoa</taxon>
        <taxon>Spiralia</taxon>
        <taxon>Lophotrochozoa</taxon>
        <taxon>Mollusca</taxon>
        <taxon>Bivalvia</taxon>
        <taxon>Autobranchia</taxon>
        <taxon>Heteroconchia</taxon>
        <taxon>Euheterodonta</taxon>
        <taxon>Imparidentia</taxon>
        <taxon>Neoheterodontei</taxon>
        <taxon>Myida</taxon>
        <taxon>Dreissenoidea</taxon>
        <taxon>Dreissenidae</taxon>
        <taxon>Dreissena</taxon>
    </lineage>
</organism>
<comment type="caution">
    <text evidence="1">The sequence shown here is derived from an EMBL/GenBank/DDBJ whole genome shotgun (WGS) entry which is preliminary data.</text>
</comment>
<accession>A0A9D4MZV5</accession>
<evidence type="ECO:0000313" key="1">
    <source>
        <dbReference type="EMBL" id="KAH3885071.1"/>
    </source>
</evidence>
<name>A0A9D4MZV5_DREPO</name>
<evidence type="ECO:0000313" key="2">
    <source>
        <dbReference type="Proteomes" id="UP000828390"/>
    </source>
</evidence>